<organism evidence="1 2">
    <name type="scientific">Penicillium thymicola</name>
    <dbReference type="NCBI Taxonomy" id="293382"/>
    <lineage>
        <taxon>Eukaryota</taxon>
        <taxon>Fungi</taxon>
        <taxon>Dikarya</taxon>
        <taxon>Ascomycota</taxon>
        <taxon>Pezizomycotina</taxon>
        <taxon>Eurotiomycetes</taxon>
        <taxon>Eurotiomycetidae</taxon>
        <taxon>Eurotiales</taxon>
        <taxon>Aspergillaceae</taxon>
        <taxon>Penicillium</taxon>
    </lineage>
</organism>
<dbReference type="EMBL" id="LACB01000337">
    <property type="protein sequence ID" value="KAJ9484477.1"/>
    <property type="molecule type" value="Genomic_DNA"/>
</dbReference>
<dbReference type="AlphaFoldDB" id="A0AAI9TBX6"/>
<reference evidence="1" key="1">
    <citation type="submission" date="2015-06" db="EMBL/GenBank/DDBJ databases">
        <authorList>
            <person name="Nguyen H."/>
        </authorList>
    </citation>
    <scope>NUCLEOTIDE SEQUENCE</scope>
    <source>
        <strain evidence="1">DAOM 180753</strain>
    </source>
</reference>
<keyword evidence="2" id="KW-1185">Reference proteome</keyword>
<dbReference type="Proteomes" id="UP001227192">
    <property type="component" value="Unassembled WGS sequence"/>
</dbReference>
<comment type="caution">
    <text evidence="1">The sequence shown here is derived from an EMBL/GenBank/DDBJ whole genome shotgun (WGS) entry which is preliminary data.</text>
</comment>
<proteinExistence type="predicted"/>
<evidence type="ECO:0000313" key="2">
    <source>
        <dbReference type="Proteomes" id="UP001227192"/>
    </source>
</evidence>
<evidence type="ECO:0000313" key="1">
    <source>
        <dbReference type="EMBL" id="KAJ9484477.1"/>
    </source>
</evidence>
<sequence length="115" mass="12541">MAGGAISWTSKKQPCVALSTTDSEYIAEALASSAIDRDWDFIAYVKKWLLAQSICQDPTAEMAANGLTKPLAKIMFKRFVAQIGLGPSYMVTKEATEVCWSTGLTLHVLKPDLNI</sequence>
<reference evidence="1" key="2">
    <citation type="journal article" date="2016" name="Fungal Biol.">
        <title>Ochratoxin A production by Penicillium thymicola.</title>
        <authorList>
            <person name="Nguyen H.D.T."/>
            <person name="McMullin D.R."/>
            <person name="Ponomareva E."/>
            <person name="Riley R."/>
            <person name="Pomraning K.R."/>
            <person name="Baker S.E."/>
            <person name="Seifert K.A."/>
        </authorList>
    </citation>
    <scope>NUCLEOTIDE SEQUENCE</scope>
    <source>
        <strain evidence="1">DAOM 180753</strain>
    </source>
</reference>
<accession>A0AAI9TBX6</accession>
<gene>
    <name evidence="1" type="ORF">VN97_g8902</name>
</gene>
<name>A0AAI9TBX6_PENTH</name>
<protein>
    <submittedName>
        <fullName evidence="1">Uncharacterized protein</fullName>
    </submittedName>
</protein>